<evidence type="ECO:0000313" key="2">
    <source>
        <dbReference type="Proteomes" id="UP000237000"/>
    </source>
</evidence>
<comment type="caution">
    <text evidence="1">The sequence shown here is derived from an EMBL/GenBank/DDBJ whole genome shotgun (WGS) entry which is preliminary data.</text>
</comment>
<dbReference type="AlphaFoldDB" id="A0A2P5BKP7"/>
<reference evidence="2" key="1">
    <citation type="submission" date="2016-06" db="EMBL/GenBank/DDBJ databases">
        <title>Parallel loss of symbiosis genes in relatives of nitrogen-fixing non-legume Parasponia.</title>
        <authorList>
            <person name="Van Velzen R."/>
            <person name="Holmer R."/>
            <person name="Bu F."/>
            <person name="Rutten L."/>
            <person name="Van Zeijl A."/>
            <person name="Liu W."/>
            <person name="Santuari L."/>
            <person name="Cao Q."/>
            <person name="Sharma T."/>
            <person name="Shen D."/>
            <person name="Roswanjaya Y."/>
            <person name="Wardhani T."/>
            <person name="Kalhor M.S."/>
            <person name="Jansen J."/>
            <person name="Van den Hoogen J."/>
            <person name="Gungor B."/>
            <person name="Hartog M."/>
            <person name="Hontelez J."/>
            <person name="Verver J."/>
            <person name="Yang W.-C."/>
            <person name="Schijlen E."/>
            <person name="Repin R."/>
            <person name="Schilthuizen M."/>
            <person name="Schranz E."/>
            <person name="Heidstra R."/>
            <person name="Miyata K."/>
            <person name="Fedorova E."/>
            <person name="Kohlen W."/>
            <person name="Bisseling T."/>
            <person name="Smit S."/>
            <person name="Geurts R."/>
        </authorList>
    </citation>
    <scope>NUCLEOTIDE SEQUENCE [LARGE SCALE GENOMIC DNA]</scope>
    <source>
        <strain evidence="2">cv. RG33-2</strain>
    </source>
</reference>
<dbReference type="InParanoid" id="A0A2P5BKP7"/>
<evidence type="ECO:0000313" key="1">
    <source>
        <dbReference type="EMBL" id="PON49343.1"/>
    </source>
</evidence>
<proteinExistence type="predicted"/>
<name>A0A2P5BKP7_TREOI</name>
<protein>
    <submittedName>
        <fullName evidence="1">Uncharacterized protein</fullName>
    </submittedName>
</protein>
<feature type="non-terminal residue" evidence="1">
    <location>
        <position position="1"/>
    </location>
</feature>
<gene>
    <name evidence="1" type="ORF">TorRG33x02_317840</name>
</gene>
<keyword evidence="2" id="KW-1185">Reference proteome</keyword>
<organism evidence="1 2">
    <name type="scientific">Trema orientale</name>
    <name type="common">Charcoal tree</name>
    <name type="synonym">Celtis orientalis</name>
    <dbReference type="NCBI Taxonomy" id="63057"/>
    <lineage>
        <taxon>Eukaryota</taxon>
        <taxon>Viridiplantae</taxon>
        <taxon>Streptophyta</taxon>
        <taxon>Embryophyta</taxon>
        <taxon>Tracheophyta</taxon>
        <taxon>Spermatophyta</taxon>
        <taxon>Magnoliopsida</taxon>
        <taxon>eudicotyledons</taxon>
        <taxon>Gunneridae</taxon>
        <taxon>Pentapetalae</taxon>
        <taxon>rosids</taxon>
        <taxon>fabids</taxon>
        <taxon>Rosales</taxon>
        <taxon>Cannabaceae</taxon>
        <taxon>Trema</taxon>
    </lineage>
</organism>
<accession>A0A2P5BKP7</accession>
<dbReference type="Proteomes" id="UP000237000">
    <property type="component" value="Unassembled WGS sequence"/>
</dbReference>
<dbReference type="EMBL" id="JXTC01000503">
    <property type="protein sequence ID" value="PON49343.1"/>
    <property type="molecule type" value="Genomic_DNA"/>
</dbReference>
<sequence>LTLLARVVTSLSTSPNVPLATPNNNALAISTTSSIPTVSRILTIVSHIPTVGLLSLHSFVNSMTSEATLLANAILSRRSSLLHLLLIMPC</sequence>